<dbReference type="InterPro" id="IPR005859">
    <property type="entry name" value="CysK"/>
</dbReference>
<dbReference type="FunFam" id="3.40.50.1100:FF:000118">
    <property type="entry name" value="Related to CYS4-cystathionine beta-synthase"/>
    <property type="match status" value="1"/>
</dbReference>
<feature type="modified residue" description="N6-(pyridoxal phosphate)lysine" evidence="13">
    <location>
        <position position="54"/>
    </location>
</feature>
<evidence type="ECO:0000256" key="11">
    <source>
        <dbReference type="ARBA" id="ARBA00047931"/>
    </source>
</evidence>
<evidence type="ECO:0000313" key="15">
    <source>
        <dbReference type="EMBL" id="SPF43167.1"/>
    </source>
</evidence>
<dbReference type="SUPFAM" id="SSF53686">
    <property type="entry name" value="Tryptophan synthase beta subunit-like PLP-dependent enzymes"/>
    <property type="match status" value="1"/>
</dbReference>
<protein>
    <recommendedName>
        <fullName evidence="4">Cysteine synthase</fullName>
        <ecNumber evidence="3">2.5.1.47</ecNumber>
    </recommendedName>
    <alternativeName>
        <fullName evidence="9">O-acetylserine (thiol)-lyase</fullName>
    </alternativeName>
    <alternativeName>
        <fullName evidence="10">O-acetylserine sulfhydrylase</fullName>
    </alternativeName>
</protein>
<dbReference type="InterPro" id="IPR001926">
    <property type="entry name" value="TrpB-like_PALP"/>
</dbReference>
<feature type="binding site" evidence="12">
    <location>
        <position position="84"/>
    </location>
    <ligand>
        <name>pyridoxal 5'-phosphate</name>
        <dbReference type="ChEBI" id="CHEBI:597326"/>
    </ligand>
</feature>
<dbReference type="NCBIfam" id="TIGR01136">
    <property type="entry name" value="cysKM"/>
    <property type="match status" value="1"/>
</dbReference>
<evidence type="ECO:0000256" key="5">
    <source>
        <dbReference type="ARBA" id="ARBA00022605"/>
    </source>
</evidence>
<evidence type="ECO:0000256" key="9">
    <source>
        <dbReference type="ARBA" id="ARBA00030296"/>
    </source>
</evidence>
<dbReference type="GO" id="GO:0016829">
    <property type="term" value="F:lyase activity"/>
    <property type="evidence" value="ECO:0007669"/>
    <property type="project" value="UniProtKB-KW"/>
</dbReference>
<dbReference type="AlphaFoldDB" id="A0A2U3KUC5"/>
<keyword evidence="15" id="KW-0456">Lyase</keyword>
<keyword evidence="5" id="KW-0028">Amino-acid biosynthesis</keyword>
<dbReference type="GO" id="GO:0006535">
    <property type="term" value="P:cysteine biosynthetic process from serine"/>
    <property type="evidence" value="ECO:0007669"/>
    <property type="project" value="InterPro"/>
</dbReference>
<evidence type="ECO:0000256" key="12">
    <source>
        <dbReference type="PIRSR" id="PIRSR605856-50"/>
    </source>
</evidence>
<evidence type="ECO:0000256" key="7">
    <source>
        <dbReference type="ARBA" id="ARBA00022898"/>
    </source>
</evidence>
<keyword evidence="6" id="KW-0808">Transferase</keyword>
<comment type="similarity">
    <text evidence="2">Belongs to the cysteine synthase/cystathionine beta-synthase family.</text>
</comment>
<dbReference type="Pfam" id="PF00291">
    <property type="entry name" value="PALP"/>
    <property type="match status" value="1"/>
</dbReference>
<evidence type="ECO:0000259" key="14">
    <source>
        <dbReference type="Pfam" id="PF00291"/>
    </source>
</evidence>
<evidence type="ECO:0000313" key="16">
    <source>
        <dbReference type="Proteomes" id="UP000238701"/>
    </source>
</evidence>
<organism evidence="15 16">
    <name type="scientific">Candidatus Sulfotelmatobacter kueseliae</name>
    <dbReference type="NCBI Taxonomy" id="2042962"/>
    <lineage>
        <taxon>Bacteria</taxon>
        <taxon>Pseudomonadati</taxon>
        <taxon>Acidobacteriota</taxon>
        <taxon>Terriglobia</taxon>
        <taxon>Terriglobales</taxon>
        <taxon>Candidatus Korobacteraceae</taxon>
        <taxon>Candidatus Sulfotelmatobacter</taxon>
    </lineage>
</organism>
<dbReference type="InterPro" id="IPR005856">
    <property type="entry name" value="Cys_synth"/>
</dbReference>
<gene>
    <name evidence="15" type="primary">mccA</name>
    <name evidence="15" type="ORF">SBA1_480037</name>
</gene>
<evidence type="ECO:0000256" key="1">
    <source>
        <dbReference type="ARBA" id="ARBA00001933"/>
    </source>
</evidence>
<evidence type="ECO:0000256" key="13">
    <source>
        <dbReference type="PIRSR" id="PIRSR605856-51"/>
    </source>
</evidence>
<feature type="binding site" evidence="12">
    <location>
        <begin position="188"/>
        <end position="192"/>
    </location>
    <ligand>
        <name>pyridoxal 5'-phosphate</name>
        <dbReference type="ChEBI" id="CHEBI:597326"/>
    </ligand>
</feature>
<dbReference type="Proteomes" id="UP000238701">
    <property type="component" value="Unassembled WGS sequence"/>
</dbReference>
<dbReference type="EMBL" id="OMOD01000142">
    <property type="protein sequence ID" value="SPF43167.1"/>
    <property type="molecule type" value="Genomic_DNA"/>
</dbReference>
<proteinExistence type="inferred from homology"/>
<dbReference type="PANTHER" id="PTHR10314">
    <property type="entry name" value="CYSTATHIONINE BETA-SYNTHASE"/>
    <property type="match status" value="1"/>
</dbReference>
<dbReference type="EC" id="2.5.1.47" evidence="3"/>
<sequence>MLTKNPAMSRLRVADDITQLVGETPMLQLKRIVPAGSAEVFAKLEYLNPGGSLKDRAAIGIIRRAEREGKLTRGGTIVEATAGNTGIGLALIGVNRGYKVKLFVPENFSQEKVTIMRALGADVERTPDAEGMQGAIRRAKELVAGDSRAFMAGQFENPANPDYHYETTAHEIFDQMQGSIDAVVLGCGTCGTFTGVARYVKEKLPRALAVAVETQGSILCGGEVGPHKVEGIGVSFIPRTFDRSLCDGVMMVMDDDAFGMVKALAAQEGVLSGSSGGAAVFASLKIAQRLGAGKRVVTIIPDSAERYLSKKIFEGGI</sequence>
<feature type="binding site" evidence="12">
    <location>
        <position position="275"/>
    </location>
    <ligand>
        <name>pyridoxal 5'-phosphate</name>
        <dbReference type="ChEBI" id="CHEBI:597326"/>
    </ligand>
</feature>
<dbReference type="FunFam" id="3.40.50.1100:FF:000016">
    <property type="entry name" value="Cysteine synthase A"/>
    <property type="match status" value="1"/>
</dbReference>
<dbReference type="InterPro" id="IPR050214">
    <property type="entry name" value="Cys_Synth/Cystath_Beta-Synth"/>
</dbReference>
<dbReference type="InterPro" id="IPR036052">
    <property type="entry name" value="TrpB-like_PALP_sf"/>
</dbReference>
<evidence type="ECO:0000256" key="4">
    <source>
        <dbReference type="ARBA" id="ARBA00019371"/>
    </source>
</evidence>
<dbReference type="NCBIfam" id="TIGR01139">
    <property type="entry name" value="cysK"/>
    <property type="match status" value="1"/>
</dbReference>
<evidence type="ECO:0000256" key="2">
    <source>
        <dbReference type="ARBA" id="ARBA00007103"/>
    </source>
</evidence>
<comment type="catalytic activity">
    <reaction evidence="11">
        <text>O-acetyl-L-serine + hydrogen sulfide = L-cysteine + acetate</text>
        <dbReference type="Rhea" id="RHEA:14829"/>
        <dbReference type="ChEBI" id="CHEBI:29919"/>
        <dbReference type="ChEBI" id="CHEBI:30089"/>
        <dbReference type="ChEBI" id="CHEBI:35235"/>
        <dbReference type="ChEBI" id="CHEBI:58340"/>
        <dbReference type="EC" id="2.5.1.47"/>
    </reaction>
</comment>
<evidence type="ECO:0000256" key="3">
    <source>
        <dbReference type="ARBA" id="ARBA00012681"/>
    </source>
</evidence>
<evidence type="ECO:0000256" key="10">
    <source>
        <dbReference type="ARBA" id="ARBA00033075"/>
    </source>
</evidence>
<accession>A0A2U3KUC5</accession>
<dbReference type="Gene3D" id="3.40.50.1100">
    <property type="match status" value="2"/>
</dbReference>
<evidence type="ECO:0000256" key="6">
    <source>
        <dbReference type="ARBA" id="ARBA00022679"/>
    </source>
</evidence>
<dbReference type="GO" id="GO:0004124">
    <property type="term" value="F:cysteine synthase activity"/>
    <property type="evidence" value="ECO:0007669"/>
    <property type="project" value="UniProtKB-EC"/>
</dbReference>
<name>A0A2U3KUC5_9BACT</name>
<comment type="cofactor">
    <cofactor evidence="1 12">
        <name>pyridoxal 5'-phosphate</name>
        <dbReference type="ChEBI" id="CHEBI:597326"/>
    </cofactor>
</comment>
<dbReference type="CDD" id="cd01561">
    <property type="entry name" value="CBS_like"/>
    <property type="match status" value="1"/>
</dbReference>
<keyword evidence="8" id="KW-0198">Cysteine biosynthesis</keyword>
<feature type="domain" description="Tryptophan synthase beta chain-like PALP" evidence="14">
    <location>
        <begin position="17"/>
        <end position="302"/>
    </location>
</feature>
<evidence type="ECO:0000256" key="8">
    <source>
        <dbReference type="ARBA" id="ARBA00023192"/>
    </source>
</evidence>
<reference evidence="16" key="1">
    <citation type="submission" date="2018-02" db="EMBL/GenBank/DDBJ databases">
        <authorList>
            <person name="Hausmann B."/>
        </authorList>
    </citation>
    <scope>NUCLEOTIDE SEQUENCE [LARGE SCALE GENOMIC DNA]</scope>
    <source>
        <strain evidence="16">Peat soil MAG SbA1</strain>
    </source>
</reference>
<keyword evidence="7 12" id="KW-0663">Pyridoxal phosphate</keyword>